<evidence type="ECO:0000313" key="3">
    <source>
        <dbReference type="Proteomes" id="UP000299102"/>
    </source>
</evidence>
<comment type="caution">
    <text evidence="2">The sequence shown here is derived from an EMBL/GenBank/DDBJ whole genome shotgun (WGS) entry which is preliminary data.</text>
</comment>
<sequence>MRRRQYHAYNTLAVHLQVQFNFSILQTLTERGPRDKDMLGTRMETVIVARSTVDTHTVRVHNRASMGATTPSVPTDRPLICTCVTTGQGHSASRSYSTTGDHASKSLTARKR</sequence>
<protein>
    <submittedName>
        <fullName evidence="2">Uncharacterized protein</fullName>
    </submittedName>
</protein>
<reference evidence="2 3" key="1">
    <citation type="journal article" date="2019" name="Commun. Biol.">
        <title>The bagworm genome reveals a unique fibroin gene that provides high tensile strength.</title>
        <authorList>
            <person name="Kono N."/>
            <person name="Nakamura H."/>
            <person name="Ohtoshi R."/>
            <person name="Tomita M."/>
            <person name="Numata K."/>
            <person name="Arakawa K."/>
        </authorList>
    </citation>
    <scope>NUCLEOTIDE SEQUENCE [LARGE SCALE GENOMIC DNA]</scope>
</reference>
<accession>A0A4C1Z415</accession>
<dbReference type="Proteomes" id="UP000299102">
    <property type="component" value="Unassembled WGS sequence"/>
</dbReference>
<proteinExistence type="predicted"/>
<evidence type="ECO:0000256" key="1">
    <source>
        <dbReference type="SAM" id="MobiDB-lite"/>
    </source>
</evidence>
<organism evidence="2 3">
    <name type="scientific">Eumeta variegata</name>
    <name type="common">Bagworm moth</name>
    <name type="synonym">Eumeta japonica</name>
    <dbReference type="NCBI Taxonomy" id="151549"/>
    <lineage>
        <taxon>Eukaryota</taxon>
        <taxon>Metazoa</taxon>
        <taxon>Ecdysozoa</taxon>
        <taxon>Arthropoda</taxon>
        <taxon>Hexapoda</taxon>
        <taxon>Insecta</taxon>
        <taxon>Pterygota</taxon>
        <taxon>Neoptera</taxon>
        <taxon>Endopterygota</taxon>
        <taxon>Lepidoptera</taxon>
        <taxon>Glossata</taxon>
        <taxon>Ditrysia</taxon>
        <taxon>Tineoidea</taxon>
        <taxon>Psychidae</taxon>
        <taxon>Oiketicinae</taxon>
        <taxon>Eumeta</taxon>
    </lineage>
</organism>
<keyword evidence="3" id="KW-1185">Reference proteome</keyword>
<evidence type="ECO:0000313" key="2">
    <source>
        <dbReference type="EMBL" id="GBP82012.1"/>
    </source>
</evidence>
<dbReference type="EMBL" id="BGZK01001543">
    <property type="protein sequence ID" value="GBP82012.1"/>
    <property type="molecule type" value="Genomic_DNA"/>
</dbReference>
<dbReference type="AlphaFoldDB" id="A0A4C1Z415"/>
<gene>
    <name evidence="2" type="ORF">EVAR_52215_1</name>
</gene>
<name>A0A4C1Z415_EUMVA</name>
<feature type="region of interest" description="Disordered" evidence="1">
    <location>
        <begin position="87"/>
        <end position="112"/>
    </location>
</feature>